<dbReference type="Pfam" id="PF13519">
    <property type="entry name" value="VWA_2"/>
    <property type="match status" value="1"/>
</dbReference>
<dbReference type="PANTHER" id="PTHR36846">
    <property type="entry name" value="PROTEIN VIAA"/>
    <property type="match status" value="1"/>
</dbReference>
<dbReference type="Gene3D" id="3.40.50.410">
    <property type="entry name" value="von Willebrand factor, type A domain"/>
    <property type="match status" value="1"/>
</dbReference>
<dbReference type="OrthoDB" id="92417at2"/>
<dbReference type="HOGENOM" id="CLU_479614_0_0_9"/>
<dbReference type="InterPro" id="IPR036465">
    <property type="entry name" value="vWFA_dom_sf"/>
</dbReference>
<sequence length="568" mass="66089">MNYIKHDQYDRMYFNYLEQKYDLTNLVQGNKMKILDRDMLFDLYNILFKEHLEVLAPNKRQVSRNDYIRFLLINKIMESNYLKKIKKYTVFNEQNSYLFISQLLDSFSTFSMWEDEDTGETQELLDSVDQLAKETNDNSPAKLDNSKERDSGAAGHDENLQQDTNKQYSDITDKISKYINNNATFLQTLNQLGSLPTPDKVKGINTVYDLNQLADSLEKLKKVLTMPGSGLSERLEKDLQKLSFYHGVPIEKIIIDEMDKFARQVSQQVEKDINKKKQLYDSLKKLSSHSYWDLTLGSLIQTNPEFCFYLANIIKRHPEILRITKLVGNLKEIRIHKQKKLHKSTYECKMNISTSNDITNLIPLELLYLDEQLEYIFYNKLIEQKFYTYDYKSRSNKGKGGIIICLDTSGSMIGDKLDLLKAIILNIALGVLRQKKYFALINFSSSMKDVLLLPHRPDLKKFINLLTSSFYGGTNFDTPIKRTLEIIENLKHHRESDILIFTDGFGKLSDEVLNKLKRSQKKYRFGLFGFLIDHTSKSSDLANCCDRIFYLSSSNLLKDILNQLGRLA</sequence>
<keyword evidence="4" id="KW-1185">Reference proteome</keyword>
<organism evidence="3 4">
    <name type="scientific">Desulfoscipio gibsoniae DSM 7213</name>
    <dbReference type="NCBI Taxonomy" id="767817"/>
    <lineage>
        <taxon>Bacteria</taxon>
        <taxon>Bacillati</taxon>
        <taxon>Bacillota</taxon>
        <taxon>Clostridia</taxon>
        <taxon>Eubacteriales</taxon>
        <taxon>Desulfallaceae</taxon>
        <taxon>Desulfoscipio</taxon>
    </lineage>
</organism>
<dbReference type="AlphaFoldDB" id="R4KJ60"/>
<dbReference type="PROSITE" id="PS50234">
    <property type="entry name" value="VWFA"/>
    <property type="match status" value="1"/>
</dbReference>
<dbReference type="Proteomes" id="UP000013520">
    <property type="component" value="Chromosome"/>
</dbReference>
<dbReference type="KEGG" id="dgi:Desgi_3976"/>
<feature type="region of interest" description="Disordered" evidence="1">
    <location>
        <begin position="135"/>
        <end position="166"/>
    </location>
</feature>
<gene>
    <name evidence="3" type="ORF">Desgi_3976</name>
</gene>
<dbReference type="GO" id="GO:0005829">
    <property type="term" value="C:cytosol"/>
    <property type="evidence" value="ECO:0007669"/>
    <property type="project" value="TreeGrafter"/>
</dbReference>
<accession>R4KJ60</accession>
<dbReference type="SMART" id="SM00327">
    <property type="entry name" value="VWA"/>
    <property type="match status" value="1"/>
</dbReference>
<reference evidence="3 4" key="1">
    <citation type="submission" date="2012-01" db="EMBL/GenBank/DDBJ databases">
        <title>Complete sequence of Desulfotomaculum gibsoniae DSM 7213.</title>
        <authorList>
            <consortium name="US DOE Joint Genome Institute"/>
            <person name="Lucas S."/>
            <person name="Han J."/>
            <person name="Lapidus A."/>
            <person name="Cheng J.-F."/>
            <person name="Goodwin L."/>
            <person name="Pitluck S."/>
            <person name="Peters L."/>
            <person name="Ovchinnikova G."/>
            <person name="Teshima H."/>
            <person name="Detter J.C."/>
            <person name="Han C."/>
            <person name="Tapia R."/>
            <person name="Land M."/>
            <person name="Hauser L."/>
            <person name="Kyrpides N."/>
            <person name="Ivanova N."/>
            <person name="Pagani I."/>
            <person name="Parshina S."/>
            <person name="Plugge C."/>
            <person name="Muyzer G."/>
            <person name="Kuever J."/>
            <person name="Ivanova A."/>
            <person name="Nazina T."/>
            <person name="Klenk H.-P."/>
            <person name="Brambilla E."/>
            <person name="Spring S."/>
            <person name="Stams A.F."/>
            <person name="Woyke T."/>
        </authorList>
    </citation>
    <scope>NUCLEOTIDE SEQUENCE [LARGE SCALE GENOMIC DNA]</scope>
    <source>
        <strain evidence="3 4">DSM 7213</strain>
    </source>
</reference>
<dbReference type="eggNOG" id="COG2425">
    <property type="taxonomic scope" value="Bacteria"/>
</dbReference>
<dbReference type="EMBL" id="CP003273">
    <property type="protein sequence ID" value="AGL03258.1"/>
    <property type="molecule type" value="Genomic_DNA"/>
</dbReference>
<evidence type="ECO:0000313" key="3">
    <source>
        <dbReference type="EMBL" id="AGL03258.1"/>
    </source>
</evidence>
<dbReference type="RefSeq" id="WP_006523839.1">
    <property type="nucleotide sequence ID" value="NC_021184.1"/>
</dbReference>
<evidence type="ECO:0000313" key="4">
    <source>
        <dbReference type="Proteomes" id="UP000013520"/>
    </source>
</evidence>
<dbReference type="PANTHER" id="PTHR36846:SF1">
    <property type="entry name" value="PROTEIN VIAA"/>
    <property type="match status" value="1"/>
</dbReference>
<proteinExistence type="predicted"/>
<evidence type="ECO:0000259" key="2">
    <source>
        <dbReference type="PROSITE" id="PS50234"/>
    </source>
</evidence>
<name>R4KJ60_9FIRM</name>
<evidence type="ECO:0000256" key="1">
    <source>
        <dbReference type="SAM" id="MobiDB-lite"/>
    </source>
</evidence>
<dbReference type="InterPro" id="IPR002035">
    <property type="entry name" value="VWF_A"/>
</dbReference>
<feature type="compositionally biased region" description="Basic and acidic residues" evidence="1">
    <location>
        <begin position="144"/>
        <end position="159"/>
    </location>
</feature>
<dbReference type="STRING" id="767817.Desgi_3976"/>
<protein>
    <submittedName>
        <fullName evidence="3">Uncharacterized protein containing a von Willebrand factor type A (VWA) domain</fullName>
    </submittedName>
</protein>
<dbReference type="SUPFAM" id="SSF53300">
    <property type="entry name" value="vWA-like"/>
    <property type="match status" value="1"/>
</dbReference>
<feature type="domain" description="VWFA" evidence="2">
    <location>
        <begin position="401"/>
        <end position="564"/>
    </location>
</feature>